<dbReference type="AlphaFoldDB" id="W4QGW4"/>
<dbReference type="Gene3D" id="3.20.20.190">
    <property type="entry name" value="Phosphatidylinositol (PI) phosphodiesterase"/>
    <property type="match status" value="1"/>
</dbReference>
<evidence type="ECO:0000259" key="1">
    <source>
        <dbReference type="PROSITE" id="PS51704"/>
    </source>
</evidence>
<gene>
    <name evidence="2" type="ORF">JCM9152_1986</name>
</gene>
<dbReference type="GO" id="GO:0006629">
    <property type="term" value="P:lipid metabolic process"/>
    <property type="evidence" value="ECO:0007669"/>
    <property type="project" value="InterPro"/>
</dbReference>
<dbReference type="STRING" id="1236971.JCM9152_1986"/>
<dbReference type="SUPFAM" id="SSF51695">
    <property type="entry name" value="PLC-like phosphodiesterases"/>
    <property type="match status" value="1"/>
</dbReference>
<dbReference type="RefSeq" id="WP_235715670.1">
    <property type="nucleotide sequence ID" value="NZ_BAUU01000012.1"/>
</dbReference>
<dbReference type="Pfam" id="PF03009">
    <property type="entry name" value="GDPD"/>
    <property type="match status" value="1"/>
</dbReference>
<keyword evidence="3" id="KW-1185">Reference proteome</keyword>
<comment type="caution">
    <text evidence="2">The sequence shown here is derived from an EMBL/GenBank/DDBJ whole genome shotgun (WGS) entry which is preliminary data.</text>
</comment>
<reference evidence="2" key="1">
    <citation type="journal article" date="2014" name="Genome Announc.">
        <title>Draft Genome Sequences of Three Alkaliphilic Bacillus Strains, Bacillus wakoensis JCM 9140T, Bacillus akibai JCM 9157T, and Bacillus hemicellulosilyticus JCM 9152T.</title>
        <authorList>
            <person name="Yuki M."/>
            <person name="Oshima K."/>
            <person name="Suda W."/>
            <person name="Oshida Y."/>
            <person name="Kitamura K."/>
            <person name="Iida T."/>
            <person name="Hattori M."/>
            <person name="Ohkuma M."/>
        </authorList>
    </citation>
    <scope>NUCLEOTIDE SEQUENCE [LARGE SCALE GENOMIC DNA]</scope>
    <source>
        <strain evidence="2">JCM 9152</strain>
    </source>
</reference>
<dbReference type="Proteomes" id="UP000018895">
    <property type="component" value="Unassembled WGS sequence"/>
</dbReference>
<dbReference type="PANTHER" id="PTHR46211:SF1">
    <property type="entry name" value="GLYCEROPHOSPHODIESTER PHOSPHODIESTERASE, CYTOPLASMIC"/>
    <property type="match status" value="1"/>
</dbReference>
<sequence length="256" mass="29492">MNRTMIFAHRGFSARYPENTMAAFRAAYDCGADGIELDVQLTKDRIPVIIHDETIERTTNGIGFVKDFTFNELRNWEAGTTKNNQEQKCFIPSLDEYFQWVKHTNLITNIELKNGVIPYEGLEETTLEMIATYELEDQIILSSFNHYSLAKIAKLNPNIETAILFMEGLYKPWDYARTVGARGLHCFYPVAQKPILVQAAKEQIAVRPFTVNEDEDLKRLISYQCPAVITDHVDQALSIRQKYDDHSKMSKIEERT</sequence>
<protein>
    <submittedName>
        <fullName evidence="2">Glycerophosphoryl diester phosphodiesterase</fullName>
    </submittedName>
</protein>
<proteinExistence type="predicted"/>
<dbReference type="PROSITE" id="PS51704">
    <property type="entry name" value="GP_PDE"/>
    <property type="match status" value="1"/>
</dbReference>
<feature type="domain" description="GP-PDE" evidence="1">
    <location>
        <begin position="4"/>
        <end position="240"/>
    </location>
</feature>
<evidence type="ECO:0000313" key="3">
    <source>
        <dbReference type="Proteomes" id="UP000018895"/>
    </source>
</evidence>
<name>W4QGW4_9BACI</name>
<dbReference type="PANTHER" id="PTHR46211">
    <property type="entry name" value="GLYCEROPHOSPHORYL DIESTER PHOSPHODIESTERASE"/>
    <property type="match status" value="1"/>
</dbReference>
<dbReference type="InterPro" id="IPR030395">
    <property type="entry name" value="GP_PDE_dom"/>
</dbReference>
<evidence type="ECO:0000313" key="2">
    <source>
        <dbReference type="EMBL" id="GAE30574.1"/>
    </source>
</evidence>
<dbReference type="InterPro" id="IPR017946">
    <property type="entry name" value="PLC-like_Pdiesterase_TIM-brl"/>
</dbReference>
<dbReference type="CDD" id="cd08563">
    <property type="entry name" value="GDPD_TtGDE_like"/>
    <property type="match status" value="1"/>
</dbReference>
<dbReference type="GO" id="GO:0008081">
    <property type="term" value="F:phosphoric diester hydrolase activity"/>
    <property type="evidence" value="ECO:0007669"/>
    <property type="project" value="InterPro"/>
</dbReference>
<dbReference type="EMBL" id="BAUU01000012">
    <property type="protein sequence ID" value="GAE30574.1"/>
    <property type="molecule type" value="Genomic_DNA"/>
</dbReference>
<accession>W4QGW4</accession>
<organism evidence="2 3">
    <name type="scientific">Halalkalibacter hemicellulosilyticusJCM 9152</name>
    <dbReference type="NCBI Taxonomy" id="1236971"/>
    <lineage>
        <taxon>Bacteria</taxon>
        <taxon>Bacillati</taxon>
        <taxon>Bacillota</taxon>
        <taxon>Bacilli</taxon>
        <taxon>Bacillales</taxon>
        <taxon>Bacillaceae</taxon>
        <taxon>Halalkalibacter</taxon>
    </lineage>
</organism>